<accession>A0A9P8ITF4</accession>
<evidence type="ECO:0000259" key="1">
    <source>
        <dbReference type="Pfam" id="PF20183"/>
    </source>
</evidence>
<proteinExistence type="predicted"/>
<organism evidence="2 3">
    <name type="scientific">Fusarium musae</name>
    <dbReference type="NCBI Taxonomy" id="1042133"/>
    <lineage>
        <taxon>Eukaryota</taxon>
        <taxon>Fungi</taxon>
        <taxon>Dikarya</taxon>
        <taxon>Ascomycota</taxon>
        <taxon>Pezizomycotina</taxon>
        <taxon>Sordariomycetes</taxon>
        <taxon>Hypocreomycetidae</taxon>
        <taxon>Hypocreales</taxon>
        <taxon>Nectriaceae</taxon>
        <taxon>Fusarium</taxon>
    </lineage>
</organism>
<reference evidence="2" key="1">
    <citation type="journal article" date="2021" name="Mol. Plant Microbe Interact.">
        <title>Telomere to telomere genome assembly of Fusarium musae F31, causal agent of crown rot disease of banana.</title>
        <authorList>
            <person name="Degradi L."/>
            <person name="Tava V."/>
            <person name="Kunova A."/>
            <person name="Cortesi P."/>
            <person name="Saracchi M."/>
            <person name="Pasquali M."/>
        </authorList>
    </citation>
    <scope>NUCLEOTIDE SEQUENCE</scope>
    <source>
        <strain evidence="2">F31</strain>
    </source>
</reference>
<dbReference type="KEGG" id="fmu:J7337_004763"/>
<evidence type="ECO:0000313" key="2">
    <source>
        <dbReference type="EMBL" id="KAG9504785.1"/>
    </source>
</evidence>
<feature type="domain" description="DUF6546" evidence="1">
    <location>
        <begin position="297"/>
        <end position="466"/>
    </location>
</feature>
<gene>
    <name evidence="2" type="ORF">J7337_004763</name>
</gene>
<comment type="caution">
    <text evidence="2">The sequence shown here is derived from an EMBL/GenBank/DDBJ whole genome shotgun (WGS) entry which is preliminary data.</text>
</comment>
<dbReference type="Proteomes" id="UP000827133">
    <property type="component" value="Unassembled WGS sequence"/>
</dbReference>
<dbReference type="EMBL" id="JAHBCI010000003">
    <property type="protein sequence ID" value="KAG9504785.1"/>
    <property type="molecule type" value="Genomic_DNA"/>
</dbReference>
<dbReference type="AlphaFoldDB" id="A0A9P8ITF4"/>
<name>A0A9P8ITF4_9HYPO</name>
<keyword evidence="3" id="KW-1185">Reference proteome</keyword>
<dbReference type="RefSeq" id="XP_044683785.1">
    <property type="nucleotide sequence ID" value="XM_044822452.1"/>
</dbReference>
<dbReference type="Pfam" id="PF20183">
    <property type="entry name" value="DUF6546"/>
    <property type="match status" value="1"/>
</dbReference>
<sequence>MPPRFHSLPAEIQRMILQEVFRDPLTAPYAAVCKDWQDFFERKNFKSLAIDQHELTSFRQIVTPRRQWFVKHIWYRIILPDHPSLHLTPGSKTTEDPSVLWRADKRFTECIFRLWDIISLWNAENRITLELSAFSYQDWDHVTVNERVFERDLEAYKAHKKSESREPYHYDNPQGPYVEQYGLWGLPNTISRIQDYWEALTYDLLGWKEIEFVTAAEDDDAVEYFKPEDAILPSVPIVSKFLIRNTQFRQFWPETLLHMFESFDNIEDITIERWACGTSESESEWIEYAEKPFAEWLPVTVKKLSVNGEKCRVLHDWETCELLNREALAKGLRQNSKRLEHMSVVDIIGAGHFLDIFRRYVTDEDLEKLIQWPYLKTLTLSTDLFETRRRRKIEELLCCAARAARKMPKLQTLEIRSRADPQIMFRYNIVKSIAKITWSGPVVNSTEIMKEWKKTSEWRNNVDVEHDFRM</sequence>
<dbReference type="InterPro" id="IPR046676">
    <property type="entry name" value="DUF6546"/>
</dbReference>
<protein>
    <recommendedName>
        <fullName evidence="1">DUF6546 domain-containing protein</fullName>
    </recommendedName>
</protein>
<evidence type="ECO:0000313" key="3">
    <source>
        <dbReference type="Proteomes" id="UP000827133"/>
    </source>
</evidence>
<dbReference type="GeneID" id="68312620"/>